<feature type="compositionally biased region" description="Polar residues" evidence="2">
    <location>
        <begin position="295"/>
        <end position="306"/>
    </location>
</feature>
<protein>
    <submittedName>
        <fullName evidence="4">6630_t:CDS:1</fullName>
    </submittedName>
</protein>
<accession>A0A9N9AHX5</accession>
<name>A0A9N9AHX5_9GLOM</name>
<dbReference type="SUPFAM" id="SSF47954">
    <property type="entry name" value="Cyclin-like"/>
    <property type="match status" value="2"/>
</dbReference>
<dbReference type="EMBL" id="CAJVPK010000604">
    <property type="protein sequence ID" value="CAG8530890.1"/>
    <property type="molecule type" value="Genomic_DNA"/>
</dbReference>
<keyword evidence="1" id="KW-0195">Cyclin</keyword>
<gene>
    <name evidence="4" type="ORF">DEBURN_LOCUS6133</name>
</gene>
<comment type="similarity">
    <text evidence="1">Belongs to the cyclin family.</text>
</comment>
<evidence type="ECO:0000313" key="4">
    <source>
        <dbReference type="EMBL" id="CAG8530890.1"/>
    </source>
</evidence>
<dbReference type="OrthoDB" id="25002at2759"/>
<organism evidence="4 5">
    <name type="scientific">Diversispora eburnea</name>
    <dbReference type="NCBI Taxonomy" id="1213867"/>
    <lineage>
        <taxon>Eukaryota</taxon>
        <taxon>Fungi</taxon>
        <taxon>Fungi incertae sedis</taxon>
        <taxon>Mucoromycota</taxon>
        <taxon>Glomeromycotina</taxon>
        <taxon>Glomeromycetes</taxon>
        <taxon>Diversisporales</taxon>
        <taxon>Diversisporaceae</taxon>
        <taxon>Diversispora</taxon>
    </lineage>
</organism>
<dbReference type="PANTHER" id="PTHR10026">
    <property type="entry name" value="CYCLIN"/>
    <property type="match status" value="1"/>
</dbReference>
<evidence type="ECO:0000259" key="3">
    <source>
        <dbReference type="SMART" id="SM00385"/>
    </source>
</evidence>
<feature type="domain" description="Cyclin-like" evidence="3">
    <location>
        <begin position="39"/>
        <end position="123"/>
    </location>
</feature>
<dbReference type="InterPro" id="IPR013763">
    <property type="entry name" value="Cyclin-like_dom"/>
</dbReference>
<dbReference type="SMART" id="SM00385">
    <property type="entry name" value="CYCLIN"/>
    <property type="match status" value="1"/>
</dbReference>
<dbReference type="InterPro" id="IPR036915">
    <property type="entry name" value="Cyclin-like_sf"/>
</dbReference>
<dbReference type="GO" id="GO:0006357">
    <property type="term" value="P:regulation of transcription by RNA polymerase II"/>
    <property type="evidence" value="ECO:0007669"/>
    <property type="project" value="InterPro"/>
</dbReference>
<dbReference type="InterPro" id="IPR043198">
    <property type="entry name" value="Cyclin/Ssn8"/>
</dbReference>
<dbReference type="GO" id="GO:0016538">
    <property type="term" value="F:cyclin-dependent protein serine/threonine kinase regulator activity"/>
    <property type="evidence" value="ECO:0007669"/>
    <property type="project" value="InterPro"/>
</dbReference>
<dbReference type="AlphaFoldDB" id="A0A9N9AHX5"/>
<comment type="caution">
    <text evidence="4">The sequence shown here is derived from an EMBL/GenBank/DDBJ whole genome shotgun (WGS) entry which is preliminary data.</text>
</comment>
<sequence length="314" mass="36033">MEEAPNWCFRRDDYTFYTPSRKDGILVEEENYRRFKGFRFILKISFDLKLPQMTIATAATFFHRFYMRRGLKEFHQYDIGGTCVFLACKIEETIRKLREVAITCAKAATGNKNIKENEYESWRKVITRDEPIVAATICFDFKVNHPYKPMLVMIRDLKGIKGKQLQELTCSAWAIINDSYNAPVSLFYKHNTIAIASIYIAAKMNNLALNIDSDSTESSPTSPSPRILLRGDIVNVYHIRKPQKTNSKKRKNSEDISNSQDTEIIPEFSESNSRNSSGSNISDIQTPKGAYPKGSRSQEMSTQESNGMIWEPDE</sequence>
<reference evidence="4" key="1">
    <citation type="submission" date="2021-06" db="EMBL/GenBank/DDBJ databases">
        <authorList>
            <person name="Kallberg Y."/>
            <person name="Tangrot J."/>
            <person name="Rosling A."/>
        </authorList>
    </citation>
    <scope>NUCLEOTIDE SEQUENCE</scope>
    <source>
        <strain evidence="4">AZ414A</strain>
    </source>
</reference>
<feature type="compositionally biased region" description="Basic residues" evidence="2">
    <location>
        <begin position="240"/>
        <end position="251"/>
    </location>
</feature>
<dbReference type="InterPro" id="IPR006671">
    <property type="entry name" value="Cyclin_N"/>
</dbReference>
<dbReference type="Gene3D" id="1.10.472.10">
    <property type="entry name" value="Cyclin-like"/>
    <property type="match status" value="2"/>
</dbReference>
<dbReference type="Proteomes" id="UP000789706">
    <property type="component" value="Unassembled WGS sequence"/>
</dbReference>
<keyword evidence="5" id="KW-1185">Reference proteome</keyword>
<feature type="compositionally biased region" description="Low complexity" evidence="2">
    <location>
        <begin position="269"/>
        <end position="282"/>
    </location>
</feature>
<feature type="region of interest" description="Disordered" evidence="2">
    <location>
        <begin position="240"/>
        <end position="314"/>
    </location>
</feature>
<dbReference type="Pfam" id="PF00134">
    <property type="entry name" value="Cyclin_N"/>
    <property type="match status" value="1"/>
</dbReference>
<evidence type="ECO:0000256" key="2">
    <source>
        <dbReference type="SAM" id="MobiDB-lite"/>
    </source>
</evidence>
<proteinExistence type="inferred from homology"/>
<evidence type="ECO:0000313" key="5">
    <source>
        <dbReference type="Proteomes" id="UP000789706"/>
    </source>
</evidence>
<evidence type="ECO:0000256" key="1">
    <source>
        <dbReference type="RuleBase" id="RU000383"/>
    </source>
</evidence>